<accession>A0A251TS90</accession>
<evidence type="ECO:0000313" key="7">
    <source>
        <dbReference type="Proteomes" id="UP000215914"/>
    </source>
</evidence>
<protein>
    <recommendedName>
        <fullName evidence="3">Uncharacterized protein ycf23</fullName>
    </recommendedName>
</protein>
<sequence length="121" mass="13277">MPVVKLVNFCIGGASHVDIACDPKLVKLVTSLTRLPVCVSSVDPPTFLAAVEAGASMVEIGNYDSFYDAGIVFSPEQILYLRVETRRILLLVTLSVTVPYTLSLPDQVIIPTHLIKFKIRF</sequence>
<gene>
    <name evidence="6" type="ORF">HannXRQ_Chr09g0241981</name>
    <name evidence="5" type="ORF">HanXRQr2_Chr09g0367231</name>
</gene>
<proteinExistence type="inferred from homology"/>
<dbReference type="InParanoid" id="A0A251TS90"/>
<keyword evidence="4" id="KW-0934">Plastid</keyword>
<evidence type="ECO:0000313" key="5">
    <source>
        <dbReference type="EMBL" id="KAF5789127.1"/>
    </source>
</evidence>
<dbReference type="Proteomes" id="UP000215914">
    <property type="component" value="Chromosome 9"/>
</dbReference>
<dbReference type="Pfam" id="PF04481">
    <property type="entry name" value="DUF561"/>
    <property type="match status" value="1"/>
</dbReference>
<evidence type="ECO:0000256" key="3">
    <source>
        <dbReference type="ARBA" id="ARBA00021523"/>
    </source>
</evidence>
<comment type="similarity">
    <text evidence="2">Belongs to the ycf23 family.</text>
</comment>
<evidence type="ECO:0000256" key="1">
    <source>
        <dbReference type="ARBA" id="ARBA00004474"/>
    </source>
</evidence>
<evidence type="ECO:0000256" key="4">
    <source>
        <dbReference type="ARBA" id="ARBA00022640"/>
    </source>
</evidence>
<dbReference type="Gramene" id="mRNA:HanXRQr2_Chr09g0367231">
    <property type="protein sequence ID" value="mRNA:HanXRQr2_Chr09g0367231"/>
    <property type="gene ID" value="HanXRQr2_Chr09g0367231"/>
</dbReference>
<dbReference type="PANTHER" id="PTHR36895:SF1">
    <property type="entry name" value="YCF23 PROTEIN"/>
    <property type="match status" value="1"/>
</dbReference>
<comment type="subcellular location">
    <subcellularLocation>
        <location evidence="1">Plastid</location>
    </subcellularLocation>
</comment>
<dbReference type="PANTHER" id="PTHR36895">
    <property type="match status" value="1"/>
</dbReference>
<dbReference type="STRING" id="4232.A0A251TS90"/>
<reference evidence="5" key="3">
    <citation type="submission" date="2020-06" db="EMBL/GenBank/DDBJ databases">
        <title>Helianthus annuus Genome sequencing and assembly Release 2.</title>
        <authorList>
            <person name="Gouzy J."/>
            <person name="Langlade N."/>
            <person name="Munos S."/>
        </authorList>
    </citation>
    <scope>NUCLEOTIDE SEQUENCE</scope>
    <source>
        <tissue evidence="5">Leaves</tissue>
    </source>
</reference>
<evidence type="ECO:0000256" key="2">
    <source>
        <dbReference type="ARBA" id="ARBA00009664"/>
    </source>
</evidence>
<reference evidence="6" key="2">
    <citation type="submission" date="2017-02" db="EMBL/GenBank/DDBJ databases">
        <title>Sunflower complete genome.</title>
        <authorList>
            <person name="Langlade N."/>
            <person name="Munos S."/>
        </authorList>
    </citation>
    <scope>NUCLEOTIDE SEQUENCE [LARGE SCALE GENOMIC DNA]</scope>
    <source>
        <tissue evidence="6">Leaves</tissue>
    </source>
</reference>
<name>A0A251TS90_HELAN</name>
<dbReference type="InterPro" id="IPR007570">
    <property type="entry name" value="Uncharacterised_Ycf23"/>
</dbReference>
<reference evidence="5 7" key="1">
    <citation type="journal article" date="2017" name="Nature">
        <title>The sunflower genome provides insights into oil metabolism, flowering and Asterid evolution.</title>
        <authorList>
            <person name="Badouin H."/>
            <person name="Gouzy J."/>
            <person name="Grassa C.J."/>
            <person name="Murat F."/>
            <person name="Staton S.E."/>
            <person name="Cottret L."/>
            <person name="Lelandais-Briere C."/>
            <person name="Owens G.L."/>
            <person name="Carrere S."/>
            <person name="Mayjonade B."/>
            <person name="Legrand L."/>
            <person name="Gill N."/>
            <person name="Kane N.C."/>
            <person name="Bowers J.E."/>
            <person name="Hubner S."/>
            <person name="Bellec A."/>
            <person name="Berard A."/>
            <person name="Berges H."/>
            <person name="Blanchet N."/>
            <person name="Boniface M.C."/>
            <person name="Brunel D."/>
            <person name="Catrice O."/>
            <person name="Chaidir N."/>
            <person name="Claudel C."/>
            <person name="Donnadieu C."/>
            <person name="Faraut T."/>
            <person name="Fievet G."/>
            <person name="Helmstetter N."/>
            <person name="King M."/>
            <person name="Knapp S.J."/>
            <person name="Lai Z."/>
            <person name="Le Paslier M.C."/>
            <person name="Lippi Y."/>
            <person name="Lorenzon L."/>
            <person name="Mandel J.R."/>
            <person name="Marage G."/>
            <person name="Marchand G."/>
            <person name="Marquand E."/>
            <person name="Bret-Mestries E."/>
            <person name="Morien E."/>
            <person name="Nambeesan S."/>
            <person name="Nguyen T."/>
            <person name="Pegot-Espagnet P."/>
            <person name="Pouilly N."/>
            <person name="Raftis F."/>
            <person name="Sallet E."/>
            <person name="Schiex T."/>
            <person name="Thomas J."/>
            <person name="Vandecasteele C."/>
            <person name="Vares D."/>
            <person name="Vear F."/>
            <person name="Vautrin S."/>
            <person name="Crespi M."/>
            <person name="Mangin B."/>
            <person name="Burke J.M."/>
            <person name="Salse J."/>
            <person name="Munos S."/>
            <person name="Vincourt P."/>
            <person name="Rieseberg L.H."/>
            <person name="Langlade N.B."/>
        </authorList>
    </citation>
    <scope>NUCLEOTIDE SEQUENCE [LARGE SCALE GENOMIC DNA]</scope>
    <source>
        <strain evidence="7">cv. SF193</strain>
        <tissue evidence="5">Leaves</tissue>
    </source>
</reference>
<dbReference type="AlphaFoldDB" id="A0A251TS90"/>
<evidence type="ECO:0000313" key="6">
    <source>
        <dbReference type="EMBL" id="OTG13774.1"/>
    </source>
</evidence>
<dbReference type="EMBL" id="CM007898">
    <property type="protein sequence ID" value="OTG13774.1"/>
    <property type="molecule type" value="Genomic_DNA"/>
</dbReference>
<dbReference type="GO" id="GO:0009536">
    <property type="term" value="C:plastid"/>
    <property type="evidence" value="ECO:0007669"/>
    <property type="project" value="UniProtKB-SubCell"/>
</dbReference>
<dbReference type="EMBL" id="MNCJ02000324">
    <property type="protein sequence ID" value="KAF5789127.1"/>
    <property type="molecule type" value="Genomic_DNA"/>
</dbReference>
<organism evidence="6 7">
    <name type="scientific">Helianthus annuus</name>
    <name type="common">Common sunflower</name>
    <dbReference type="NCBI Taxonomy" id="4232"/>
    <lineage>
        <taxon>Eukaryota</taxon>
        <taxon>Viridiplantae</taxon>
        <taxon>Streptophyta</taxon>
        <taxon>Embryophyta</taxon>
        <taxon>Tracheophyta</taxon>
        <taxon>Spermatophyta</taxon>
        <taxon>Magnoliopsida</taxon>
        <taxon>eudicotyledons</taxon>
        <taxon>Gunneridae</taxon>
        <taxon>Pentapetalae</taxon>
        <taxon>asterids</taxon>
        <taxon>campanulids</taxon>
        <taxon>Asterales</taxon>
        <taxon>Asteraceae</taxon>
        <taxon>Asteroideae</taxon>
        <taxon>Heliantheae alliance</taxon>
        <taxon>Heliantheae</taxon>
        <taxon>Helianthus</taxon>
    </lineage>
</organism>
<keyword evidence="7" id="KW-1185">Reference proteome</keyword>